<evidence type="ECO:0000313" key="2">
    <source>
        <dbReference type="Proteomes" id="UP000425411"/>
    </source>
</evidence>
<accession>A0A2X4N8U7</accession>
<dbReference type="GeneID" id="93208142"/>
<dbReference type="OrthoDB" id="9813965at2"/>
<organism evidence="1 2">
    <name type="scientific">Gemella morbillorum</name>
    <dbReference type="NCBI Taxonomy" id="29391"/>
    <lineage>
        <taxon>Bacteria</taxon>
        <taxon>Bacillati</taxon>
        <taxon>Bacillota</taxon>
        <taxon>Bacilli</taxon>
        <taxon>Bacillales</taxon>
        <taxon>Gemellaceae</taxon>
        <taxon>Gemella</taxon>
    </lineage>
</organism>
<dbReference type="CDD" id="cd00371">
    <property type="entry name" value="HMA"/>
    <property type="match status" value="1"/>
</dbReference>
<gene>
    <name evidence="1" type="ORF">FOC49_00500</name>
</gene>
<name>A0A2X4N8U7_9BACL</name>
<dbReference type="Proteomes" id="UP000425411">
    <property type="component" value="Chromosome"/>
</dbReference>
<dbReference type="Pfam" id="PF00403">
    <property type="entry name" value="HMA"/>
    <property type="match status" value="1"/>
</dbReference>
<dbReference type="AlphaFoldDB" id="A0A2X4N8U7"/>
<dbReference type="Gene3D" id="3.30.70.100">
    <property type="match status" value="1"/>
</dbReference>
<dbReference type="PROSITE" id="PS50846">
    <property type="entry name" value="HMA_2"/>
    <property type="match status" value="1"/>
</dbReference>
<dbReference type="SUPFAM" id="SSF55008">
    <property type="entry name" value="HMA, heavy metal-associated domain"/>
    <property type="match status" value="1"/>
</dbReference>
<dbReference type="InterPro" id="IPR006121">
    <property type="entry name" value="HMA_dom"/>
</dbReference>
<keyword evidence="2" id="KW-1185">Reference proteome</keyword>
<dbReference type="RefSeq" id="WP_004633483.1">
    <property type="nucleotide sequence ID" value="NZ_CAXSSU010000002.1"/>
</dbReference>
<reference evidence="1 2" key="1">
    <citation type="submission" date="2019-11" db="EMBL/GenBank/DDBJ databases">
        <title>FDA dAtabase for Regulatory Grade micrObial Sequences (FDA-ARGOS): Supporting development and validation of Infectious Disease Dx tests.</title>
        <authorList>
            <person name="Turner S."/>
            <person name="Byrd R."/>
            <person name="Tallon L."/>
            <person name="Sadzewicz L."/>
            <person name="Vavikolanu K."/>
            <person name="Mehta A."/>
            <person name="Aluvathingal J."/>
            <person name="Nadendla S."/>
            <person name="Myers T."/>
            <person name="Yan Y."/>
            <person name="Sichtig H."/>
        </authorList>
    </citation>
    <scope>NUCLEOTIDE SEQUENCE [LARGE SCALE GENOMIC DNA]</scope>
    <source>
        <strain evidence="1 2">FDAARGOS_741</strain>
    </source>
</reference>
<sequence length="64" mass="6955">MEKVYNIEGVKCGGCAAVVKEKLSDIEGVETVEVDIAKKKLIVVGTTDKEVLQKALSDTKFKID</sequence>
<evidence type="ECO:0000313" key="1">
    <source>
        <dbReference type="EMBL" id="QGS08460.1"/>
    </source>
</evidence>
<dbReference type="EMBL" id="CP046314">
    <property type="protein sequence ID" value="QGS08460.1"/>
    <property type="molecule type" value="Genomic_DNA"/>
</dbReference>
<protein>
    <submittedName>
        <fullName evidence="1">Carbonate dehydratase</fullName>
    </submittedName>
</protein>
<dbReference type="GO" id="GO:0046872">
    <property type="term" value="F:metal ion binding"/>
    <property type="evidence" value="ECO:0007669"/>
    <property type="project" value="InterPro"/>
</dbReference>
<dbReference type="InterPro" id="IPR036163">
    <property type="entry name" value="HMA_dom_sf"/>
</dbReference>
<proteinExistence type="predicted"/>